<feature type="domain" description="SHS2" evidence="1">
    <location>
        <begin position="11"/>
        <end position="178"/>
    </location>
</feature>
<dbReference type="InterPro" id="IPR050696">
    <property type="entry name" value="FtsA/MreB"/>
</dbReference>
<gene>
    <name evidence="2" type="ORF">CWI70_09540</name>
</gene>
<dbReference type="SMART" id="SM00842">
    <property type="entry name" value="FtsA"/>
    <property type="match status" value="1"/>
</dbReference>
<accession>A0A432XXE8</accession>
<dbReference type="PANTHER" id="PTHR32432:SF3">
    <property type="entry name" value="ETHANOLAMINE UTILIZATION PROTEIN EUTJ"/>
    <property type="match status" value="1"/>
</dbReference>
<organism evidence="2 3">
    <name type="scientific">Pseudidiomarina homiensis</name>
    <dbReference type="NCBI Taxonomy" id="364198"/>
    <lineage>
        <taxon>Bacteria</taxon>
        <taxon>Pseudomonadati</taxon>
        <taxon>Pseudomonadota</taxon>
        <taxon>Gammaproteobacteria</taxon>
        <taxon>Alteromonadales</taxon>
        <taxon>Idiomarinaceae</taxon>
        <taxon>Pseudidiomarina</taxon>
    </lineage>
</organism>
<dbReference type="InterPro" id="IPR043129">
    <property type="entry name" value="ATPase_NBD"/>
</dbReference>
<dbReference type="PANTHER" id="PTHR32432">
    <property type="entry name" value="CELL DIVISION PROTEIN FTSA-RELATED"/>
    <property type="match status" value="1"/>
</dbReference>
<dbReference type="NCBIfam" id="TIGR01175">
    <property type="entry name" value="pilM"/>
    <property type="match status" value="1"/>
</dbReference>
<dbReference type="EMBL" id="PIPX01000002">
    <property type="protein sequence ID" value="RUO53418.1"/>
    <property type="molecule type" value="Genomic_DNA"/>
</dbReference>
<dbReference type="RefSeq" id="WP_126773078.1">
    <property type="nucleotide sequence ID" value="NZ_PIPX01000002.1"/>
</dbReference>
<dbReference type="Gene3D" id="3.30.1490.300">
    <property type="match status" value="1"/>
</dbReference>
<dbReference type="OrthoDB" id="9773403at2"/>
<evidence type="ECO:0000259" key="1">
    <source>
        <dbReference type="SMART" id="SM00842"/>
    </source>
</evidence>
<name>A0A432XXE8_9GAMM</name>
<sequence length="356" mass="38989">MGLFGLGKKPGLGIDIGTDAIKAVEIVPQGDTYEIIRVAESQLPKNLITDDEITDIDKVARALKQTKKALGTRALDVVSSVSGSQAISKQIAVALELDDDAISEKIETEAEALIPYPLAEVRYDFESLGEHPTMPGQQRVLVTATRTMSVDSRVQALEEAGFKVRIMDVDNQAILRACDHVMPHLYPDLYDNKLPLLVLDISGAAVQMIVIGGGEVMYTRYQSGGLGALLGALDNEGELDHGELFAKLRADETEEFSPLVLQDFLGNLWSQISRGMQIYRSNATKKDFAGIVLVNSGAMLPMIANMLGEQVEYPVISLNPFEHFPLPSKYQHLEAHGPRFVEALGLALRSFTEWHT</sequence>
<proteinExistence type="predicted"/>
<protein>
    <recommendedName>
        <fullName evidence="1">SHS2 domain-containing protein</fullName>
    </recommendedName>
</protein>
<dbReference type="SUPFAM" id="SSF53067">
    <property type="entry name" value="Actin-like ATPase domain"/>
    <property type="match status" value="2"/>
</dbReference>
<dbReference type="PIRSF" id="PIRSF019169">
    <property type="entry name" value="PilM"/>
    <property type="match status" value="1"/>
</dbReference>
<dbReference type="AlphaFoldDB" id="A0A432XXE8"/>
<reference evidence="3" key="1">
    <citation type="journal article" date="2018" name="Front. Microbiol.">
        <title>Genome-Based Analysis Reveals the Taxonomy and Diversity of the Family Idiomarinaceae.</title>
        <authorList>
            <person name="Liu Y."/>
            <person name="Lai Q."/>
            <person name="Shao Z."/>
        </authorList>
    </citation>
    <scope>NUCLEOTIDE SEQUENCE [LARGE SCALE GENOMIC DNA]</scope>
    <source>
        <strain evidence="3">PO-M2</strain>
    </source>
</reference>
<dbReference type="Gene3D" id="3.30.420.40">
    <property type="match status" value="2"/>
</dbReference>
<dbReference type="CDD" id="cd24049">
    <property type="entry name" value="ASKHA_NBD_PilM"/>
    <property type="match status" value="1"/>
</dbReference>
<evidence type="ECO:0000313" key="3">
    <source>
        <dbReference type="Proteomes" id="UP000287649"/>
    </source>
</evidence>
<evidence type="ECO:0000313" key="2">
    <source>
        <dbReference type="EMBL" id="RUO53418.1"/>
    </source>
</evidence>
<comment type="caution">
    <text evidence="2">The sequence shown here is derived from an EMBL/GenBank/DDBJ whole genome shotgun (WGS) entry which is preliminary data.</text>
</comment>
<dbReference type="InterPro" id="IPR003494">
    <property type="entry name" value="SHS2_FtsA"/>
</dbReference>
<dbReference type="Pfam" id="PF11104">
    <property type="entry name" value="PilM_2"/>
    <property type="match status" value="1"/>
</dbReference>
<keyword evidence="3" id="KW-1185">Reference proteome</keyword>
<dbReference type="GO" id="GO:0051301">
    <property type="term" value="P:cell division"/>
    <property type="evidence" value="ECO:0007669"/>
    <property type="project" value="InterPro"/>
</dbReference>
<dbReference type="InterPro" id="IPR005883">
    <property type="entry name" value="PilM"/>
</dbReference>
<dbReference type="Proteomes" id="UP000287649">
    <property type="component" value="Unassembled WGS sequence"/>
</dbReference>